<dbReference type="InterPro" id="IPR010982">
    <property type="entry name" value="Lambda_DNA-bd_dom_sf"/>
</dbReference>
<dbReference type="DNASU" id="2796390"/>
<evidence type="ECO:0000259" key="1">
    <source>
        <dbReference type="PROSITE" id="PS50943"/>
    </source>
</evidence>
<organism evidence="2 3">
    <name type="scientific">Nitratidesulfovibrio vulgaris (strain ATCC 29579 / DSM 644 / CCUG 34227 / NCIMB 8303 / VKM B-1760 / Hildenborough)</name>
    <name type="common">Desulfovibrio vulgaris</name>
    <dbReference type="NCBI Taxonomy" id="882"/>
    <lineage>
        <taxon>Bacteria</taxon>
        <taxon>Pseudomonadati</taxon>
        <taxon>Thermodesulfobacteriota</taxon>
        <taxon>Desulfovibrionia</taxon>
        <taxon>Desulfovibrionales</taxon>
        <taxon>Desulfovibrionaceae</taxon>
        <taxon>Nitratidesulfovibrio</taxon>
    </lineage>
</organism>
<dbReference type="PROSITE" id="PS50943">
    <property type="entry name" value="HTH_CROC1"/>
    <property type="match status" value="1"/>
</dbReference>
<dbReference type="AlphaFoldDB" id="Q727L9"/>
<name>Q727L9_NITV2</name>
<keyword evidence="3" id="KW-1185">Reference proteome</keyword>
<dbReference type="GO" id="GO:0003677">
    <property type="term" value="F:DNA binding"/>
    <property type="evidence" value="ECO:0007669"/>
    <property type="project" value="InterPro"/>
</dbReference>
<dbReference type="HOGENOM" id="CLU_1822301_0_0_7"/>
<dbReference type="STRING" id="882.DVU_2836"/>
<accession>Q727L9</accession>
<dbReference type="PhylomeDB" id="Q727L9"/>
<dbReference type="Gene3D" id="1.10.260.40">
    <property type="entry name" value="lambda repressor-like DNA-binding domains"/>
    <property type="match status" value="1"/>
</dbReference>
<dbReference type="EnsemblBacteria" id="AAS97308">
    <property type="protein sequence ID" value="AAS97308"/>
    <property type="gene ID" value="DVU_2836"/>
</dbReference>
<dbReference type="SUPFAM" id="SSF47413">
    <property type="entry name" value="lambda repressor-like DNA-binding domains"/>
    <property type="match status" value="1"/>
</dbReference>
<dbReference type="IntAct" id="Q727L9">
    <property type="interactions" value="1"/>
</dbReference>
<dbReference type="CDD" id="cd00093">
    <property type="entry name" value="HTH_XRE"/>
    <property type="match status" value="1"/>
</dbReference>
<reference evidence="2 3" key="1">
    <citation type="journal article" date="2004" name="Nat. Biotechnol.">
        <title>The genome sequence of the anaerobic, sulfate-reducing bacterium Desulfovibrio vulgaris Hildenborough.</title>
        <authorList>
            <person name="Heidelberg J.F."/>
            <person name="Seshadri R."/>
            <person name="Haveman S.A."/>
            <person name="Hemme C.L."/>
            <person name="Paulsen I.T."/>
            <person name="Kolonay J.F."/>
            <person name="Eisen J.A."/>
            <person name="Ward N."/>
            <person name="Methe B."/>
            <person name="Brinkac L.M."/>
            <person name="Daugherty S.C."/>
            <person name="Deboy R.T."/>
            <person name="Dodson R.J."/>
            <person name="Durkin A.S."/>
            <person name="Madupu R."/>
            <person name="Nelson W.C."/>
            <person name="Sullivan S.A."/>
            <person name="Fouts D."/>
            <person name="Haft D.H."/>
            <person name="Selengut J."/>
            <person name="Peterson J.D."/>
            <person name="Davidsen T.M."/>
            <person name="Zafar N."/>
            <person name="Zhou L."/>
            <person name="Radune D."/>
            <person name="Dimitrov G."/>
            <person name="Hance M."/>
            <person name="Tran K."/>
            <person name="Khouri H."/>
            <person name="Gill J."/>
            <person name="Utterback T.R."/>
            <person name="Feldblyum T.V."/>
            <person name="Wall J.D."/>
            <person name="Voordouw G."/>
            <person name="Fraser C.M."/>
        </authorList>
    </citation>
    <scope>NUCLEOTIDE SEQUENCE [LARGE SCALE GENOMIC DNA]</scope>
    <source>
        <strain evidence="3">ATCC 29579 / DSM 644 / NCIMB 8303 / VKM B-1760 / Hildenborough</strain>
    </source>
</reference>
<evidence type="ECO:0000313" key="3">
    <source>
        <dbReference type="Proteomes" id="UP000002194"/>
    </source>
</evidence>
<dbReference type="PaxDb" id="882-DVU_2836"/>
<gene>
    <name evidence="2" type="ordered locus">DVU_2836</name>
</gene>
<feature type="domain" description="HTH cro/C1-type" evidence="1">
    <location>
        <begin position="21"/>
        <end position="75"/>
    </location>
</feature>
<dbReference type="InterPro" id="IPR001387">
    <property type="entry name" value="Cro/C1-type_HTH"/>
</dbReference>
<dbReference type="OrthoDB" id="1524186at2"/>
<dbReference type="EMBL" id="AE017285">
    <property type="protein sequence ID" value="AAS97308.1"/>
    <property type="molecule type" value="Genomic_DNA"/>
</dbReference>
<dbReference type="SMR" id="Q727L9"/>
<dbReference type="Proteomes" id="UP000002194">
    <property type="component" value="Chromosome"/>
</dbReference>
<dbReference type="KEGG" id="dvu:DVU_2836"/>
<proteinExistence type="predicted"/>
<evidence type="ECO:0000313" key="2">
    <source>
        <dbReference type="EMBL" id="AAS97308.1"/>
    </source>
</evidence>
<sequence length="148" mass="16226">MATRKRHLNQTFDTVVFTARLKSLESALGSTRKVIAERLDIRPQTLKSYIDGAALPNAKVLASIISEFSVNPYWLLLGSGEMFANETARAVSTEQDPVLRRLEGVETMLVRHGASPEEIRDALRMALRTLTAAGADDEVSEKPEAAVS</sequence>
<protein>
    <recommendedName>
        <fullName evidence="1">HTH cro/C1-type domain-containing protein</fullName>
    </recommendedName>
</protein>